<evidence type="ECO:0000256" key="1">
    <source>
        <dbReference type="ARBA" id="ARBA00004141"/>
    </source>
</evidence>
<feature type="compositionally biased region" description="Basic and acidic residues" evidence="5">
    <location>
        <begin position="224"/>
        <end position="237"/>
    </location>
</feature>
<dbReference type="Gene3D" id="1.20.1250.20">
    <property type="entry name" value="MFS general substrate transporter like domains"/>
    <property type="match status" value="1"/>
</dbReference>
<dbReference type="PANTHER" id="PTHR23502:SF50">
    <property type="entry name" value="TRANSPORTER, PUTATIVE (AFU_ORTHOLOGUE AFUA_5G00430)-RELATED"/>
    <property type="match status" value="1"/>
</dbReference>
<dbReference type="HOGENOM" id="CLU_1170951_0_0_1"/>
<sequence>MDQHANASSLPGEPHPPGTLELFSGESTGRARLGVLGEPEAERRESKSADDSDCPDENKEHGKLVPLPRPSDDFNDPLTWSMLRKSWNYGLLTAMTMSIFAGLSTQTIFWPQMLQELNVTLQDLNNGMAGQLVGLAFGCVVFIPFARKYGRRSTYIVSTVVVTASVWWSAFMRTSGEVVATNVLMGLAGAINETAVQMSVLAPFFCRFSSPMLESPTWESIESPTRESIESPTRESN</sequence>
<comment type="subcellular location">
    <subcellularLocation>
        <location evidence="1">Membrane</location>
        <topology evidence="1">Multi-pass membrane protein</topology>
    </subcellularLocation>
</comment>
<dbReference type="PANTHER" id="PTHR23502">
    <property type="entry name" value="MAJOR FACILITATOR SUPERFAMILY"/>
    <property type="match status" value="1"/>
</dbReference>
<name>T5AMR0_OPHSC</name>
<evidence type="ECO:0000313" key="7">
    <source>
        <dbReference type="EMBL" id="EQL03884.1"/>
    </source>
</evidence>
<dbReference type="eggNOG" id="KOG0255">
    <property type="taxonomic scope" value="Eukaryota"/>
</dbReference>
<dbReference type="AlphaFoldDB" id="T5AMR0"/>
<accession>T5AMR0</accession>
<dbReference type="Proteomes" id="UP000019374">
    <property type="component" value="Unassembled WGS sequence"/>
</dbReference>
<feature type="transmembrane region" description="Helical" evidence="6">
    <location>
        <begin position="129"/>
        <end position="146"/>
    </location>
</feature>
<evidence type="ECO:0000256" key="3">
    <source>
        <dbReference type="ARBA" id="ARBA00022989"/>
    </source>
</evidence>
<dbReference type="InterPro" id="IPR036259">
    <property type="entry name" value="MFS_trans_sf"/>
</dbReference>
<evidence type="ECO:0000256" key="6">
    <source>
        <dbReference type="SAM" id="Phobius"/>
    </source>
</evidence>
<organism evidence="7 8">
    <name type="scientific">Ophiocordyceps sinensis (strain Co18 / CGMCC 3.14243)</name>
    <name type="common">Yarsagumba caterpillar fungus</name>
    <name type="synonym">Hirsutella sinensis</name>
    <dbReference type="NCBI Taxonomy" id="911162"/>
    <lineage>
        <taxon>Eukaryota</taxon>
        <taxon>Fungi</taxon>
        <taxon>Dikarya</taxon>
        <taxon>Ascomycota</taxon>
        <taxon>Pezizomycotina</taxon>
        <taxon>Sordariomycetes</taxon>
        <taxon>Hypocreomycetidae</taxon>
        <taxon>Hypocreales</taxon>
        <taxon>Ophiocordycipitaceae</taxon>
        <taxon>Ophiocordyceps</taxon>
    </lineage>
</organism>
<feature type="compositionally biased region" description="Basic and acidic residues" evidence="5">
    <location>
        <begin position="40"/>
        <end position="63"/>
    </location>
</feature>
<dbReference type="SUPFAM" id="SSF103473">
    <property type="entry name" value="MFS general substrate transporter"/>
    <property type="match status" value="1"/>
</dbReference>
<dbReference type="GO" id="GO:0005886">
    <property type="term" value="C:plasma membrane"/>
    <property type="evidence" value="ECO:0007669"/>
    <property type="project" value="TreeGrafter"/>
</dbReference>
<evidence type="ECO:0000256" key="5">
    <source>
        <dbReference type="SAM" id="MobiDB-lite"/>
    </source>
</evidence>
<protein>
    <submittedName>
        <fullName evidence="7">Major facilitator superfamily transporter</fullName>
    </submittedName>
</protein>
<dbReference type="EMBL" id="KE652188">
    <property type="protein sequence ID" value="EQL03884.1"/>
    <property type="molecule type" value="Genomic_DNA"/>
</dbReference>
<keyword evidence="2 6" id="KW-0812">Transmembrane</keyword>
<dbReference type="GO" id="GO:0022857">
    <property type="term" value="F:transmembrane transporter activity"/>
    <property type="evidence" value="ECO:0007669"/>
    <property type="project" value="TreeGrafter"/>
</dbReference>
<proteinExistence type="predicted"/>
<reference evidence="7 8" key="1">
    <citation type="journal article" date="2013" name="Chin. Sci. Bull.">
        <title>Genome survey uncovers the secrets of sex and lifestyle in caterpillar fungus.</title>
        <authorList>
            <person name="Hu X."/>
            <person name="Zhang Y."/>
            <person name="Xiao G."/>
            <person name="Zheng P."/>
            <person name="Xia Y."/>
            <person name="Zhang X."/>
            <person name="St Leger R.J."/>
            <person name="Liu X."/>
            <person name="Wang C."/>
        </authorList>
    </citation>
    <scope>NUCLEOTIDE SEQUENCE [LARGE SCALE GENOMIC DNA]</scope>
    <source>
        <strain evidence="8">Co18 / CGMCC 3.14243</strain>
        <tissue evidence="7">Fruit-body</tissue>
    </source>
</reference>
<feature type="region of interest" description="Disordered" evidence="5">
    <location>
        <begin position="216"/>
        <end position="237"/>
    </location>
</feature>
<evidence type="ECO:0000313" key="8">
    <source>
        <dbReference type="Proteomes" id="UP000019374"/>
    </source>
</evidence>
<evidence type="ECO:0000256" key="4">
    <source>
        <dbReference type="ARBA" id="ARBA00023136"/>
    </source>
</evidence>
<evidence type="ECO:0000256" key="2">
    <source>
        <dbReference type="ARBA" id="ARBA00022692"/>
    </source>
</evidence>
<keyword evidence="4 6" id="KW-0472">Membrane</keyword>
<gene>
    <name evidence="7" type="ORF">OCS_00377</name>
</gene>
<feature type="region of interest" description="Disordered" evidence="5">
    <location>
        <begin position="1"/>
        <end position="70"/>
    </location>
</feature>
<keyword evidence="3 6" id="KW-1133">Transmembrane helix</keyword>
<feature type="transmembrane region" description="Helical" evidence="6">
    <location>
        <begin position="89"/>
        <end position="109"/>
    </location>
</feature>
<dbReference type="OrthoDB" id="2585655at2759"/>